<feature type="compositionally biased region" description="Pro residues" evidence="1">
    <location>
        <begin position="79"/>
        <end position="88"/>
    </location>
</feature>
<dbReference type="Proteomes" id="UP000298061">
    <property type="component" value="Unassembled WGS sequence"/>
</dbReference>
<gene>
    <name evidence="2" type="ORF">EWM64_g4467</name>
</gene>
<proteinExistence type="predicted"/>
<evidence type="ECO:0000256" key="1">
    <source>
        <dbReference type="SAM" id="MobiDB-lite"/>
    </source>
</evidence>
<name>A0A4Y9ZZC6_9AGAM</name>
<keyword evidence="3" id="KW-1185">Reference proteome</keyword>
<dbReference type="AlphaFoldDB" id="A0A4Y9ZZC6"/>
<evidence type="ECO:0000313" key="3">
    <source>
        <dbReference type="Proteomes" id="UP000298061"/>
    </source>
</evidence>
<comment type="caution">
    <text evidence="2">The sequence shown here is derived from an EMBL/GenBank/DDBJ whole genome shotgun (WGS) entry which is preliminary data.</text>
</comment>
<evidence type="ECO:0000313" key="2">
    <source>
        <dbReference type="EMBL" id="TFY79544.1"/>
    </source>
</evidence>
<protein>
    <submittedName>
        <fullName evidence="2">Uncharacterized protein</fullName>
    </submittedName>
</protein>
<feature type="compositionally biased region" description="Low complexity" evidence="1">
    <location>
        <begin position="89"/>
        <end position="100"/>
    </location>
</feature>
<dbReference type="EMBL" id="SFCI01000483">
    <property type="protein sequence ID" value="TFY79544.1"/>
    <property type="molecule type" value="Genomic_DNA"/>
</dbReference>
<organism evidence="2 3">
    <name type="scientific">Hericium alpestre</name>
    <dbReference type="NCBI Taxonomy" id="135208"/>
    <lineage>
        <taxon>Eukaryota</taxon>
        <taxon>Fungi</taxon>
        <taxon>Dikarya</taxon>
        <taxon>Basidiomycota</taxon>
        <taxon>Agaricomycotina</taxon>
        <taxon>Agaricomycetes</taxon>
        <taxon>Russulales</taxon>
        <taxon>Hericiaceae</taxon>
        <taxon>Hericium</taxon>
    </lineage>
</organism>
<accession>A0A4Y9ZZC6</accession>
<reference evidence="2 3" key="1">
    <citation type="submission" date="2019-02" db="EMBL/GenBank/DDBJ databases">
        <title>Genome sequencing of the rare red list fungi Hericium alpestre (H. flagellum).</title>
        <authorList>
            <person name="Buettner E."/>
            <person name="Kellner H."/>
        </authorList>
    </citation>
    <scope>NUCLEOTIDE SEQUENCE [LARGE SCALE GENOMIC DNA]</scope>
    <source>
        <strain evidence="2 3">DSM 108284</strain>
    </source>
</reference>
<feature type="region of interest" description="Disordered" evidence="1">
    <location>
        <begin position="71"/>
        <end position="106"/>
    </location>
</feature>
<sequence length="342" mass="38918">MHPRFSSSSLPAVCSMSSTDSLITHFRRLSITSQVSTPDSDLFPLPPLDPQELVERLEQAEWEQEVCNRIIVPDQSPHTPSPRLPPSTPLTTLRDPTPSSHGSYHEPKVPWDTDVTVLHFSPHPRIHFVLVIRTYCVEFETSFEPDYSFVLCLRTGSWNPEDPDVRIAGLFLIGFVVLAVLKAPTAVIHISAQEGIPEPLLICVIEWRRDHVEISTLHFVQPQGEADFLTHTALYAVIHLRRSQIHIDAYRLAHRFDEPTADPIDRLHCVLEDKFPEWRSYTDLRGYVESVSGATFWTLATPLEIARLREVIDESLTFPLEEPIQLDDFDVPPPYDPAALDR</sequence>